<protein>
    <recommendedName>
        <fullName evidence="4">Signal recognition particle SRP54 subunit M-domain domain-containing protein</fullName>
    </recommendedName>
</protein>
<dbReference type="GO" id="GO:0048500">
    <property type="term" value="C:signal recognition particle"/>
    <property type="evidence" value="ECO:0007669"/>
    <property type="project" value="InterPro"/>
</dbReference>
<evidence type="ECO:0000256" key="1">
    <source>
        <dbReference type="SAM" id="MobiDB-lite"/>
    </source>
</evidence>
<dbReference type="OrthoDB" id="44673at2759"/>
<evidence type="ECO:0000313" key="2">
    <source>
        <dbReference type="EMBL" id="GMI45139.1"/>
    </source>
</evidence>
<dbReference type="Proteomes" id="UP001165065">
    <property type="component" value="Unassembled WGS sequence"/>
</dbReference>
<evidence type="ECO:0000313" key="3">
    <source>
        <dbReference type="Proteomes" id="UP001165065"/>
    </source>
</evidence>
<comment type="caution">
    <text evidence="2">The sequence shown here is derived from an EMBL/GenBank/DDBJ whole genome shotgun (WGS) entry which is preliminary data.</text>
</comment>
<feature type="compositionally biased region" description="Basic residues" evidence="1">
    <location>
        <begin position="1"/>
        <end position="10"/>
    </location>
</feature>
<feature type="region of interest" description="Disordered" evidence="1">
    <location>
        <begin position="157"/>
        <end position="209"/>
    </location>
</feature>
<sequence length="209" mass="23881">MPSIMTHRKLTTTTTTTRSPQKNIGDRRYMGLLDMVTGKLQDRKERQETDKFKEEMDKMLTSKSFTLKTFISDIDSSLSSWQVKMSGVTGGSKEVNALKDMKGTLEAIHEVVGNKSLTKLERREKLMITAKSGKGMPEINEVIESFRRMKTMHSWMKGRKARGDRMPSNQDEAQEMMMNDMKKGLVGGGEEKSMMDKVKRRSMRRAGRS</sequence>
<dbReference type="AlphaFoldDB" id="A0A9W7GHS0"/>
<reference evidence="3" key="1">
    <citation type="journal article" date="2023" name="Commun. Biol.">
        <title>Genome analysis of Parmales, the sister group of diatoms, reveals the evolutionary specialization of diatoms from phago-mixotrophs to photoautotrophs.</title>
        <authorList>
            <person name="Ban H."/>
            <person name="Sato S."/>
            <person name="Yoshikawa S."/>
            <person name="Yamada K."/>
            <person name="Nakamura Y."/>
            <person name="Ichinomiya M."/>
            <person name="Sato N."/>
            <person name="Blanc-Mathieu R."/>
            <person name="Endo H."/>
            <person name="Kuwata A."/>
            <person name="Ogata H."/>
        </authorList>
    </citation>
    <scope>NUCLEOTIDE SEQUENCE [LARGE SCALE GENOMIC DNA]</scope>
</reference>
<dbReference type="EMBL" id="BRYA01001535">
    <property type="protein sequence ID" value="GMI45139.1"/>
    <property type="molecule type" value="Genomic_DNA"/>
</dbReference>
<accession>A0A9W7GHS0</accession>
<proteinExistence type="predicted"/>
<gene>
    <name evidence="2" type="ORF">TrCOL_g591</name>
</gene>
<dbReference type="InterPro" id="IPR036891">
    <property type="entry name" value="Signal_recog_part_SRP54_M_sf"/>
</dbReference>
<name>A0A9W7GHS0_9STRA</name>
<feature type="region of interest" description="Disordered" evidence="1">
    <location>
        <begin position="1"/>
        <end position="22"/>
    </location>
</feature>
<dbReference type="GO" id="GO:0008312">
    <property type="term" value="F:7S RNA binding"/>
    <property type="evidence" value="ECO:0007669"/>
    <property type="project" value="InterPro"/>
</dbReference>
<feature type="compositionally biased region" description="Basic residues" evidence="1">
    <location>
        <begin position="198"/>
        <end position="209"/>
    </location>
</feature>
<organism evidence="2 3">
    <name type="scientific">Triparma columacea</name>
    <dbReference type="NCBI Taxonomy" id="722753"/>
    <lineage>
        <taxon>Eukaryota</taxon>
        <taxon>Sar</taxon>
        <taxon>Stramenopiles</taxon>
        <taxon>Ochrophyta</taxon>
        <taxon>Bolidophyceae</taxon>
        <taxon>Parmales</taxon>
        <taxon>Triparmaceae</taxon>
        <taxon>Triparma</taxon>
    </lineage>
</organism>
<dbReference type="GO" id="GO:0006614">
    <property type="term" value="P:SRP-dependent cotranslational protein targeting to membrane"/>
    <property type="evidence" value="ECO:0007669"/>
    <property type="project" value="InterPro"/>
</dbReference>
<evidence type="ECO:0008006" key="4">
    <source>
        <dbReference type="Google" id="ProtNLM"/>
    </source>
</evidence>
<keyword evidence="3" id="KW-1185">Reference proteome</keyword>
<dbReference type="SUPFAM" id="SSF47446">
    <property type="entry name" value="Signal peptide-binding domain"/>
    <property type="match status" value="1"/>
</dbReference>